<dbReference type="InterPro" id="IPR052268">
    <property type="entry name" value="SAM_domain-containing_protein"/>
</dbReference>
<dbReference type="PROSITE" id="PS50105">
    <property type="entry name" value="SAM_DOMAIN"/>
    <property type="match status" value="1"/>
</dbReference>
<dbReference type="Gene3D" id="1.10.150.50">
    <property type="entry name" value="Transcription Factor, Ets-1"/>
    <property type="match status" value="1"/>
</dbReference>
<dbReference type="GO" id="GO:0007169">
    <property type="term" value="P:cell surface receptor protein tyrosine kinase signaling pathway"/>
    <property type="evidence" value="ECO:0007669"/>
    <property type="project" value="TreeGrafter"/>
</dbReference>
<dbReference type="SMART" id="SM00454">
    <property type="entry name" value="SAM"/>
    <property type="match status" value="1"/>
</dbReference>
<dbReference type="Pfam" id="PF07647">
    <property type="entry name" value="SAM_2"/>
    <property type="match status" value="1"/>
</dbReference>
<dbReference type="PANTHER" id="PTHR20843">
    <property type="entry name" value="STERILE ALPHA MOTIF DOMAIN CONTAINING PROTEIN 10"/>
    <property type="match status" value="1"/>
</dbReference>
<dbReference type="InterPro" id="IPR001660">
    <property type="entry name" value="SAM"/>
</dbReference>
<proteinExistence type="predicted"/>
<name>A0A1B0D3A7_PHLPP</name>
<dbReference type="VEuPathDB" id="VectorBase:PPAI001830"/>
<organism evidence="1 2">
    <name type="scientific">Phlebotomus papatasi</name>
    <name type="common">Sandfly</name>
    <dbReference type="NCBI Taxonomy" id="29031"/>
    <lineage>
        <taxon>Eukaryota</taxon>
        <taxon>Metazoa</taxon>
        <taxon>Ecdysozoa</taxon>
        <taxon>Arthropoda</taxon>
        <taxon>Hexapoda</taxon>
        <taxon>Insecta</taxon>
        <taxon>Pterygota</taxon>
        <taxon>Neoptera</taxon>
        <taxon>Endopterygota</taxon>
        <taxon>Diptera</taxon>
        <taxon>Nematocera</taxon>
        <taxon>Psychodoidea</taxon>
        <taxon>Psychodidae</taxon>
        <taxon>Phlebotomus</taxon>
        <taxon>Phlebotomus</taxon>
    </lineage>
</organism>
<protein>
    <submittedName>
        <fullName evidence="1">Uncharacterized protein</fullName>
    </submittedName>
</protein>
<dbReference type="EMBL" id="AJVK01023417">
    <property type="status" value="NOT_ANNOTATED_CDS"/>
    <property type="molecule type" value="Genomic_DNA"/>
</dbReference>
<evidence type="ECO:0000313" key="2">
    <source>
        <dbReference type="Proteomes" id="UP000092462"/>
    </source>
</evidence>
<dbReference type="InterPro" id="IPR013761">
    <property type="entry name" value="SAM/pointed_sf"/>
</dbReference>
<dbReference type="EnsemblMetazoa" id="PPAI001830-RA">
    <property type="protein sequence ID" value="PPAI001830-PA"/>
    <property type="gene ID" value="PPAI001830"/>
</dbReference>
<sequence>MYCFTDILTQLGFVYNFAEEVPSSKILLDFLPKMVTETATNATKSKATSRKRPTPVHSWTNSDVQKWYRRCGNNPKYADLFQKHDVTGLTLLRMTDNSLLRMGIENNRDRDAIWREILKQKLKADIMEIRDLERMGVSE</sequence>
<keyword evidence="2" id="KW-1185">Reference proteome</keyword>
<dbReference type="SUPFAM" id="SSF47769">
    <property type="entry name" value="SAM/Pointed domain"/>
    <property type="match status" value="1"/>
</dbReference>
<accession>A0A1B0D3A7</accession>
<evidence type="ECO:0000313" key="1">
    <source>
        <dbReference type="EnsemblMetazoa" id="PPAI001830-PA"/>
    </source>
</evidence>
<reference evidence="1" key="1">
    <citation type="submission" date="2022-08" db="UniProtKB">
        <authorList>
            <consortium name="EnsemblMetazoa"/>
        </authorList>
    </citation>
    <scope>IDENTIFICATION</scope>
    <source>
        <strain evidence="1">Israel</strain>
    </source>
</reference>
<dbReference type="GO" id="GO:0009898">
    <property type="term" value="C:cytoplasmic side of plasma membrane"/>
    <property type="evidence" value="ECO:0007669"/>
    <property type="project" value="TreeGrafter"/>
</dbReference>
<dbReference type="AlphaFoldDB" id="A0A1B0D3A7"/>
<dbReference type="PANTHER" id="PTHR20843:SF0">
    <property type="entry name" value="PROTEIN AVEUGLE"/>
    <property type="match status" value="1"/>
</dbReference>
<dbReference type="Proteomes" id="UP000092462">
    <property type="component" value="Unassembled WGS sequence"/>
</dbReference>